<proteinExistence type="predicted"/>
<sequence>MNTAYYNSKPYRQIKVNVLELFKLSKPLAAFVFMLMNDSPPRPKARVTCLKLYRSVGIGFLSRL</sequence>
<keyword evidence="2" id="KW-1185">Reference proteome</keyword>
<reference evidence="1 2" key="1">
    <citation type="journal article" date="2021" name="Commun. Biol.">
        <title>The genome of Shorea leprosula (Dipterocarpaceae) highlights the ecological relevance of drought in aseasonal tropical rainforests.</title>
        <authorList>
            <person name="Ng K.K.S."/>
            <person name="Kobayashi M.J."/>
            <person name="Fawcett J.A."/>
            <person name="Hatakeyama M."/>
            <person name="Paape T."/>
            <person name="Ng C.H."/>
            <person name="Ang C.C."/>
            <person name="Tnah L.H."/>
            <person name="Lee C.T."/>
            <person name="Nishiyama T."/>
            <person name="Sese J."/>
            <person name="O'Brien M.J."/>
            <person name="Copetti D."/>
            <person name="Mohd Noor M.I."/>
            <person name="Ong R.C."/>
            <person name="Putra M."/>
            <person name="Sireger I.Z."/>
            <person name="Indrioko S."/>
            <person name="Kosugi Y."/>
            <person name="Izuno A."/>
            <person name="Isagi Y."/>
            <person name="Lee S.L."/>
            <person name="Shimizu K.K."/>
        </authorList>
    </citation>
    <scope>NUCLEOTIDE SEQUENCE [LARGE SCALE GENOMIC DNA]</scope>
    <source>
        <strain evidence="1">214</strain>
    </source>
</reference>
<evidence type="ECO:0000313" key="1">
    <source>
        <dbReference type="EMBL" id="GKV40619.1"/>
    </source>
</evidence>
<name>A0AAV5LU38_9ROSI</name>
<evidence type="ECO:0000313" key="2">
    <source>
        <dbReference type="Proteomes" id="UP001054252"/>
    </source>
</evidence>
<organism evidence="1 2">
    <name type="scientific">Rubroshorea leprosula</name>
    <dbReference type="NCBI Taxonomy" id="152421"/>
    <lineage>
        <taxon>Eukaryota</taxon>
        <taxon>Viridiplantae</taxon>
        <taxon>Streptophyta</taxon>
        <taxon>Embryophyta</taxon>
        <taxon>Tracheophyta</taxon>
        <taxon>Spermatophyta</taxon>
        <taxon>Magnoliopsida</taxon>
        <taxon>eudicotyledons</taxon>
        <taxon>Gunneridae</taxon>
        <taxon>Pentapetalae</taxon>
        <taxon>rosids</taxon>
        <taxon>malvids</taxon>
        <taxon>Malvales</taxon>
        <taxon>Dipterocarpaceae</taxon>
        <taxon>Rubroshorea</taxon>
    </lineage>
</organism>
<comment type="caution">
    <text evidence="1">The sequence shown here is derived from an EMBL/GenBank/DDBJ whole genome shotgun (WGS) entry which is preliminary data.</text>
</comment>
<gene>
    <name evidence="1" type="ORF">SLEP1_g48238</name>
</gene>
<dbReference type="AlphaFoldDB" id="A0AAV5LU38"/>
<protein>
    <submittedName>
        <fullName evidence="1">Uncharacterized protein</fullName>
    </submittedName>
</protein>
<dbReference type="EMBL" id="BPVZ01000143">
    <property type="protein sequence ID" value="GKV40619.1"/>
    <property type="molecule type" value="Genomic_DNA"/>
</dbReference>
<accession>A0AAV5LU38</accession>
<dbReference type="Proteomes" id="UP001054252">
    <property type="component" value="Unassembled WGS sequence"/>
</dbReference>